<dbReference type="HOGENOM" id="CLU_063361_0_0_1"/>
<protein>
    <submittedName>
        <fullName evidence="2">Uncharacterized protein AlNc14C46G3733</fullName>
    </submittedName>
</protein>
<dbReference type="AlphaFoldDB" id="F0WAK9"/>
<accession>F0WAK9</accession>
<organism evidence="2">
    <name type="scientific">Albugo laibachii Nc14</name>
    <dbReference type="NCBI Taxonomy" id="890382"/>
    <lineage>
        <taxon>Eukaryota</taxon>
        <taxon>Sar</taxon>
        <taxon>Stramenopiles</taxon>
        <taxon>Oomycota</taxon>
        <taxon>Peronosporomycetes</taxon>
        <taxon>Albuginales</taxon>
        <taxon>Albuginaceae</taxon>
        <taxon>Albugo</taxon>
    </lineage>
</organism>
<proteinExistence type="predicted"/>
<feature type="region of interest" description="Disordered" evidence="1">
    <location>
        <begin position="51"/>
        <end position="124"/>
    </location>
</feature>
<feature type="compositionally biased region" description="Basic and acidic residues" evidence="1">
    <location>
        <begin position="84"/>
        <end position="105"/>
    </location>
</feature>
<evidence type="ECO:0000256" key="1">
    <source>
        <dbReference type="SAM" id="MobiDB-lite"/>
    </source>
</evidence>
<feature type="compositionally biased region" description="Polar residues" evidence="1">
    <location>
        <begin position="67"/>
        <end position="82"/>
    </location>
</feature>
<reference evidence="2" key="2">
    <citation type="submission" date="2011-02" db="EMBL/GenBank/DDBJ databases">
        <authorList>
            <person name="MacLean D."/>
        </authorList>
    </citation>
    <scope>NUCLEOTIDE SEQUENCE</scope>
</reference>
<dbReference type="EMBL" id="FR824091">
    <property type="protein sequence ID" value="CCA18180.1"/>
    <property type="molecule type" value="Genomic_DNA"/>
</dbReference>
<name>F0WAK9_9STRA</name>
<sequence>MGNTCSRSGSQVIADTDRVYTHTTYQEQLRRSHIARGRWSVPGFEGSVDLDTLVDAPSPPARKGTLRVSQDDSLVQETSKPTSRTKDRSSDRNHQRDSTFEDKRNGSFFNRKKKGKNGVSKRNSSKSFQRQLLFDFQLEHCDHGMHRNDSVEILDFDSDLILGSPMDSPSVIHARWGEPVEDPEQMNTCMDFVPNPFKLGFCVNCQKQHEVTSTGDVVFTKEFKKICRPAVSKTAASALDNPAALNNILLAENERESDVDLALILRQRRDILLRLKRMEQDRKVAKPTSKRALSRSMYVRECNDATTKLRMLATSRVHETGATITPESSVATRTTASRSFCASKVMRKHDGRLESVWL</sequence>
<gene>
    <name evidence="2" type="primary">AlNc14C46G3733</name>
    <name evidence="2" type="ORF">ALNC14_043230</name>
</gene>
<reference evidence="2" key="1">
    <citation type="journal article" date="2011" name="PLoS Biol.">
        <title>Gene gain and loss during evolution of obligate parasitism in the white rust pathogen of Arabidopsis thaliana.</title>
        <authorList>
            <person name="Kemen E."/>
            <person name="Gardiner A."/>
            <person name="Schultz-Larsen T."/>
            <person name="Kemen A.C."/>
            <person name="Balmuth A.L."/>
            <person name="Robert-Seilaniantz A."/>
            <person name="Bailey K."/>
            <person name="Holub E."/>
            <person name="Studholme D.J."/>
            <person name="Maclean D."/>
            <person name="Jones J.D."/>
        </authorList>
    </citation>
    <scope>NUCLEOTIDE SEQUENCE</scope>
</reference>
<evidence type="ECO:0000313" key="2">
    <source>
        <dbReference type="EMBL" id="CCA18180.1"/>
    </source>
</evidence>